<comment type="caution">
    <text evidence="1">The sequence shown here is derived from an EMBL/GenBank/DDBJ whole genome shotgun (WGS) entry which is preliminary data.</text>
</comment>
<protein>
    <submittedName>
        <fullName evidence="1">Uncharacterized protein</fullName>
    </submittedName>
</protein>
<dbReference type="AlphaFoldDB" id="A0AA40A3D2"/>
<gene>
    <name evidence="1" type="ORF">B0H67DRAFT_494777</name>
</gene>
<dbReference type="EMBL" id="JAUKUA010000006">
    <property type="protein sequence ID" value="KAK0708418.1"/>
    <property type="molecule type" value="Genomic_DNA"/>
</dbReference>
<sequence>IFAKNISVHSIGNLRLLYRGVGRFFEVVPTSNQHLAIDAYQAPISRLRSYLTLITIYPGT</sequence>
<feature type="non-terminal residue" evidence="1">
    <location>
        <position position="1"/>
    </location>
</feature>
<accession>A0AA40A3D2</accession>
<name>A0AA40A3D2_9PEZI</name>
<proteinExistence type="predicted"/>
<evidence type="ECO:0000313" key="2">
    <source>
        <dbReference type="Proteomes" id="UP001172102"/>
    </source>
</evidence>
<keyword evidence="2" id="KW-1185">Reference proteome</keyword>
<organism evidence="1 2">
    <name type="scientific">Lasiosphaeris hirsuta</name>
    <dbReference type="NCBI Taxonomy" id="260670"/>
    <lineage>
        <taxon>Eukaryota</taxon>
        <taxon>Fungi</taxon>
        <taxon>Dikarya</taxon>
        <taxon>Ascomycota</taxon>
        <taxon>Pezizomycotina</taxon>
        <taxon>Sordariomycetes</taxon>
        <taxon>Sordariomycetidae</taxon>
        <taxon>Sordariales</taxon>
        <taxon>Lasiosphaeriaceae</taxon>
        <taxon>Lasiosphaeris</taxon>
    </lineage>
</organism>
<evidence type="ECO:0000313" key="1">
    <source>
        <dbReference type="EMBL" id="KAK0708418.1"/>
    </source>
</evidence>
<reference evidence="1" key="1">
    <citation type="submission" date="2023-06" db="EMBL/GenBank/DDBJ databases">
        <title>Genome-scale phylogeny and comparative genomics of the fungal order Sordariales.</title>
        <authorList>
            <consortium name="Lawrence Berkeley National Laboratory"/>
            <person name="Hensen N."/>
            <person name="Bonometti L."/>
            <person name="Westerberg I."/>
            <person name="Brannstrom I.O."/>
            <person name="Guillou S."/>
            <person name="Cros-Aarteil S."/>
            <person name="Calhoun S."/>
            <person name="Haridas S."/>
            <person name="Kuo A."/>
            <person name="Mondo S."/>
            <person name="Pangilinan J."/>
            <person name="Riley R."/>
            <person name="Labutti K."/>
            <person name="Andreopoulos B."/>
            <person name="Lipzen A."/>
            <person name="Chen C."/>
            <person name="Yanf M."/>
            <person name="Daum C."/>
            <person name="Ng V."/>
            <person name="Clum A."/>
            <person name="Steindorff A."/>
            <person name="Ohm R."/>
            <person name="Martin F."/>
            <person name="Silar P."/>
            <person name="Natvig D."/>
            <person name="Lalanne C."/>
            <person name="Gautier V."/>
            <person name="Ament-Velasquez S.L."/>
            <person name="Kruys A."/>
            <person name="Hutchinson M.I."/>
            <person name="Powell A.J."/>
            <person name="Barry K."/>
            <person name="Miller A.N."/>
            <person name="Grigoriev I.V."/>
            <person name="Debuchy R."/>
            <person name="Gladieux P."/>
            <person name="Thoren M.H."/>
            <person name="Johannesson H."/>
        </authorList>
    </citation>
    <scope>NUCLEOTIDE SEQUENCE</scope>
    <source>
        <strain evidence="1">SMH4607-1</strain>
    </source>
</reference>
<dbReference type="Proteomes" id="UP001172102">
    <property type="component" value="Unassembled WGS sequence"/>
</dbReference>